<keyword evidence="4 16" id="KW-0597">Phosphoprotein</keyword>
<dbReference type="GO" id="GO:0016655">
    <property type="term" value="F:oxidoreductase activity, acting on NAD(P)H, quinone or similar compound as acceptor"/>
    <property type="evidence" value="ECO:0007669"/>
    <property type="project" value="UniProtKB-UniRule"/>
</dbReference>
<dbReference type="NCBIfam" id="TIGR01938">
    <property type="entry name" value="nqrC"/>
    <property type="match status" value="1"/>
</dbReference>
<dbReference type="EMBL" id="QQBG01000017">
    <property type="protein sequence ID" value="RDB31364.1"/>
    <property type="molecule type" value="Genomic_DNA"/>
</dbReference>
<dbReference type="HAMAP" id="MF_00427">
    <property type="entry name" value="NqrC"/>
    <property type="match status" value="1"/>
</dbReference>
<dbReference type="GO" id="GO:0006814">
    <property type="term" value="P:sodium ion transport"/>
    <property type="evidence" value="ECO:0007669"/>
    <property type="project" value="UniProtKB-UniRule"/>
</dbReference>
<dbReference type="AlphaFoldDB" id="A0A369KHX1"/>
<dbReference type="PANTHER" id="PTHR37838:SF1">
    <property type="entry name" value="NA(+)-TRANSLOCATING NADH-QUINONE REDUCTASE SUBUNIT C"/>
    <property type="match status" value="1"/>
</dbReference>
<evidence type="ECO:0000256" key="1">
    <source>
        <dbReference type="ARBA" id="ARBA00022448"/>
    </source>
</evidence>
<keyword evidence="12 16" id="KW-0406">Ion transport</keyword>
<dbReference type="EC" id="7.2.1.1" evidence="16 17"/>
<keyword evidence="1 16" id="KW-0813">Transport</keyword>
<dbReference type="Proteomes" id="UP000253816">
    <property type="component" value="Unassembled WGS sequence"/>
</dbReference>
<feature type="domain" description="FMN-binding" evidence="18">
    <location>
        <begin position="154"/>
        <end position="262"/>
    </location>
</feature>
<keyword evidence="15 16" id="KW-0739">Sodium transport</keyword>
<keyword evidence="3" id="KW-0997">Cell inner membrane</keyword>
<evidence type="ECO:0000256" key="14">
    <source>
        <dbReference type="ARBA" id="ARBA00023136"/>
    </source>
</evidence>
<evidence type="ECO:0000256" key="13">
    <source>
        <dbReference type="ARBA" id="ARBA00023075"/>
    </source>
</evidence>
<feature type="modified residue" description="FMN phosphoryl threonine" evidence="16">
    <location>
        <position position="245"/>
    </location>
</feature>
<dbReference type="RefSeq" id="WP_181860318.1">
    <property type="nucleotide sequence ID" value="NZ_QQBG01000017.1"/>
</dbReference>
<comment type="subunit">
    <text evidence="16 17">Composed of six subunits; NqrA, NqrB, NqrC, NqrD, NqrE and NqrF.</text>
</comment>
<sequence>MPEHQLEEKTENRRTLLVTGFICLTCSLALSLITCALKPIQERSILIDKKKELLISARLLDDKGRYMQGKKKGQYATESEVLELIQARIRAMLIDKHNSLKTFQELGEQEQDYMVLGQKKGFHTLPRKLVYLLLSENSKTGQVEAFILPVQGKGLWGPIRGYLCLEADADTVRGATWHEHQETPGLGDFISDPKWQKQLIGKKIFPVQGDEEAPLGLYVVQGGVESKWNKSPKRFSAVDGRSGATLTGIGVTQAYQTTLAAYRMFLIKQRDQSK</sequence>
<evidence type="ECO:0000256" key="15">
    <source>
        <dbReference type="ARBA" id="ARBA00023201"/>
    </source>
</evidence>
<evidence type="ECO:0000256" key="12">
    <source>
        <dbReference type="ARBA" id="ARBA00023065"/>
    </source>
</evidence>
<keyword evidence="7 16" id="KW-0812">Transmembrane</keyword>
<evidence type="ECO:0000256" key="2">
    <source>
        <dbReference type="ARBA" id="ARBA00022475"/>
    </source>
</evidence>
<dbReference type="InterPro" id="IPR007329">
    <property type="entry name" value="FMN-bd"/>
</dbReference>
<gene>
    <name evidence="16" type="primary">nqrC</name>
    <name evidence="19" type="ORF">HAT2_00531</name>
</gene>
<organism evidence="19 20">
    <name type="scientific">Candidatus Similichlamydia laticola</name>
    <dbReference type="NCBI Taxonomy" id="2170265"/>
    <lineage>
        <taxon>Bacteria</taxon>
        <taxon>Pseudomonadati</taxon>
        <taxon>Chlamydiota</taxon>
        <taxon>Chlamydiia</taxon>
        <taxon>Parachlamydiales</taxon>
        <taxon>Candidatus Parilichlamydiaceae</taxon>
        <taxon>Candidatus Similichlamydia</taxon>
    </lineage>
</organism>
<evidence type="ECO:0000256" key="8">
    <source>
        <dbReference type="ARBA" id="ARBA00022967"/>
    </source>
</evidence>
<dbReference type="Pfam" id="PF04205">
    <property type="entry name" value="FMN_bind"/>
    <property type="match status" value="1"/>
</dbReference>
<evidence type="ECO:0000256" key="10">
    <source>
        <dbReference type="ARBA" id="ARBA00023027"/>
    </source>
</evidence>
<name>A0A369KHX1_9BACT</name>
<dbReference type="PANTHER" id="PTHR37838">
    <property type="entry name" value="NA(+)-TRANSLOCATING NADH-QUINONE REDUCTASE SUBUNIT C"/>
    <property type="match status" value="1"/>
</dbReference>
<evidence type="ECO:0000256" key="4">
    <source>
        <dbReference type="ARBA" id="ARBA00022553"/>
    </source>
</evidence>
<evidence type="ECO:0000256" key="6">
    <source>
        <dbReference type="ARBA" id="ARBA00022643"/>
    </source>
</evidence>
<reference evidence="19 20" key="1">
    <citation type="submission" date="2018-07" db="EMBL/GenBank/DDBJ databases">
        <title>Comparative genomics of the Candidatus Parilichlamydiaceae reveals evidence of convergent evolution and genome reduction in the phylum Chlamydiae.</title>
        <authorList>
            <person name="Taylor-Brown A."/>
            <person name="Polkinghorne A."/>
        </authorList>
    </citation>
    <scope>NUCLEOTIDE SEQUENCE [LARGE SCALE GENOMIC DNA]</scope>
    <source>
        <strain evidence="19 20">Hat2</strain>
    </source>
</reference>
<keyword evidence="14 16" id="KW-0472">Membrane</keyword>
<keyword evidence="5 16" id="KW-0285">Flavoprotein</keyword>
<keyword evidence="8 16" id="KW-1278">Translocase</keyword>
<evidence type="ECO:0000256" key="17">
    <source>
        <dbReference type="PIRNR" id="PIRNR009437"/>
    </source>
</evidence>
<keyword evidence="13 16" id="KW-0830">Ubiquinone</keyword>
<comment type="cofactor">
    <cofactor evidence="16 17">
        <name>FMN</name>
        <dbReference type="ChEBI" id="CHEBI:58210"/>
    </cofactor>
</comment>
<evidence type="ECO:0000256" key="11">
    <source>
        <dbReference type="ARBA" id="ARBA00023053"/>
    </source>
</evidence>
<dbReference type="SMART" id="SM00900">
    <property type="entry name" value="FMN_bind"/>
    <property type="match status" value="1"/>
</dbReference>
<comment type="subcellular location">
    <subcellularLocation>
        <location evidence="16">Cell membrane</location>
        <topology evidence="16">Single-pass membrane protein</topology>
    </subcellularLocation>
</comment>
<dbReference type="InterPro" id="IPR010204">
    <property type="entry name" value="NqrC"/>
</dbReference>
<evidence type="ECO:0000256" key="16">
    <source>
        <dbReference type="HAMAP-Rule" id="MF_00427"/>
    </source>
</evidence>
<evidence type="ECO:0000256" key="7">
    <source>
        <dbReference type="ARBA" id="ARBA00022692"/>
    </source>
</evidence>
<keyword evidence="6 16" id="KW-0288">FMN</keyword>
<keyword evidence="10 16" id="KW-0520">NAD</keyword>
<evidence type="ECO:0000256" key="9">
    <source>
        <dbReference type="ARBA" id="ARBA00022989"/>
    </source>
</evidence>
<dbReference type="GO" id="GO:0010181">
    <property type="term" value="F:FMN binding"/>
    <property type="evidence" value="ECO:0007669"/>
    <property type="project" value="UniProtKB-UniRule"/>
</dbReference>
<keyword evidence="9 16" id="KW-1133">Transmembrane helix</keyword>
<keyword evidence="2 16" id="KW-1003">Cell membrane</keyword>
<evidence type="ECO:0000259" key="18">
    <source>
        <dbReference type="SMART" id="SM00900"/>
    </source>
</evidence>
<comment type="caution">
    <text evidence="16">Lacks conserved residue(s) required for the propagation of feature annotation.</text>
</comment>
<comment type="similarity">
    <text evidence="16 17">Belongs to the NqrC family.</text>
</comment>
<keyword evidence="11 16" id="KW-0915">Sodium</keyword>
<dbReference type="GO" id="GO:0005886">
    <property type="term" value="C:plasma membrane"/>
    <property type="evidence" value="ECO:0007669"/>
    <property type="project" value="UniProtKB-SubCell"/>
</dbReference>
<keyword evidence="20" id="KW-1185">Reference proteome</keyword>
<dbReference type="PIRSF" id="PIRSF009437">
    <property type="entry name" value="NQR-1_subunit_C"/>
    <property type="match status" value="1"/>
</dbReference>
<evidence type="ECO:0000256" key="5">
    <source>
        <dbReference type="ARBA" id="ARBA00022630"/>
    </source>
</evidence>
<comment type="function">
    <text evidence="16">NQR complex catalyzes the reduction of ubiquinone-1 to ubiquinol by two successive reactions, coupled with the transport of Na(+) ions from the cytoplasm to the periplasm. NqrA to NqrE are probably involved in the second step, the conversion of ubisemiquinone to ubiquinol.</text>
</comment>
<accession>A0A369KHX1</accession>
<evidence type="ECO:0000256" key="3">
    <source>
        <dbReference type="ARBA" id="ARBA00022519"/>
    </source>
</evidence>
<evidence type="ECO:0000313" key="20">
    <source>
        <dbReference type="Proteomes" id="UP000253816"/>
    </source>
</evidence>
<protein>
    <recommendedName>
        <fullName evidence="16 17">Na(+)-translocating NADH-quinone reductase subunit C</fullName>
        <shortName evidence="16 17">Na(+)-NQR subunit C</shortName>
        <shortName evidence="16 17">Na(+)-translocating NQR subunit C</shortName>
        <ecNumber evidence="16 17">7.2.1.1</ecNumber>
    </recommendedName>
    <alternativeName>
        <fullName evidence="16 17">NQR complex subunit C</fullName>
    </alternativeName>
    <alternativeName>
        <fullName evidence="16 17">NQR-1 subunit C</fullName>
    </alternativeName>
</protein>
<comment type="caution">
    <text evidence="19">The sequence shown here is derived from an EMBL/GenBank/DDBJ whole genome shotgun (WGS) entry which is preliminary data.</text>
</comment>
<feature type="transmembrane region" description="Helical" evidence="16">
    <location>
        <begin position="16"/>
        <end position="37"/>
    </location>
</feature>
<proteinExistence type="inferred from homology"/>
<evidence type="ECO:0000313" key="19">
    <source>
        <dbReference type="EMBL" id="RDB31364.1"/>
    </source>
</evidence>
<comment type="catalytic activity">
    <reaction evidence="16 17">
        <text>a ubiquinone + n Na(+)(in) + NADH + H(+) = a ubiquinol + n Na(+)(out) + NAD(+)</text>
        <dbReference type="Rhea" id="RHEA:47748"/>
        <dbReference type="Rhea" id="RHEA-COMP:9565"/>
        <dbReference type="Rhea" id="RHEA-COMP:9566"/>
        <dbReference type="ChEBI" id="CHEBI:15378"/>
        <dbReference type="ChEBI" id="CHEBI:16389"/>
        <dbReference type="ChEBI" id="CHEBI:17976"/>
        <dbReference type="ChEBI" id="CHEBI:29101"/>
        <dbReference type="ChEBI" id="CHEBI:57540"/>
        <dbReference type="ChEBI" id="CHEBI:57945"/>
        <dbReference type="EC" id="7.2.1.1"/>
    </reaction>
</comment>